<dbReference type="GO" id="GO:0016987">
    <property type="term" value="F:sigma factor activity"/>
    <property type="evidence" value="ECO:0007669"/>
    <property type="project" value="UniProtKB-KW"/>
</dbReference>
<proteinExistence type="inferred from homology"/>
<evidence type="ECO:0000256" key="5">
    <source>
        <dbReference type="ARBA" id="ARBA00023163"/>
    </source>
</evidence>
<evidence type="ECO:0000259" key="8">
    <source>
        <dbReference type="Pfam" id="PF08281"/>
    </source>
</evidence>
<feature type="domain" description="RNA polymerase sigma factor 70 region 4 type 2" evidence="8">
    <location>
        <begin position="130"/>
        <end position="181"/>
    </location>
</feature>
<dbReference type="AlphaFoldDB" id="A0A2M7H507"/>
<dbReference type="PANTHER" id="PTHR43133">
    <property type="entry name" value="RNA POLYMERASE ECF-TYPE SIGMA FACTO"/>
    <property type="match status" value="1"/>
</dbReference>
<dbReference type="InterPro" id="IPR013324">
    <property type="entry name" value="RNA_pol_sigma_r3/r4-like"/>
</dbReference>
<dbReference type="InterPro" id="IPR013249">
    <property type="entry name" value="RNA_pol_sigma70_r4_t2"/>
</dbReference>
<dbReference type="InterPro" id="IPR013325">
    <property type="entry name" value="RNA_pol_sigma_r2"/>
</dbReference>
<dbReference type="InterPro" id="IPR036388">
    <property type="entry name" value="WH-like_DNA-bd_sf"/>
</dbReference>
<organism evidence="9 10">
    <name type="scientific">Candidatus Kerfeldbacteria bacterium CG15_BIG_FIL_POST_REV_8_21_14_020_45_12</name>
    <dbReference type="NCBI Taxonomy" id="2014247"/>
    <lineage>
        <taxon>Bacteria</taxon>
        <taxon>Candidatus Kerfeldiibacteriota</taxon>
    </lineage>
</organism>
<dbReference type="Pfam" id="PF04542">
    <property type="entry name" value="Sigma70_r2"/>
    <property type="match status" value="1"/>
</dbReference>
<dbReference type="PROSITE" id="PS01063">
    <property type="entry name" value="SIGMA70_ECF"/>
    <property type="match status" value="1"/>
</dbReference>
<dbReference type="PANTHER" id="PTHR43133:SF51">
    <property type="entry name" value="RNA POLYMERASE SIGMA FACTOR"/>
    <property type="match status" value="1"/>
</dbReference>
<dbReference type="InterPro" id="IPR039425">
    <property type="entry name" value="RNA_pol_sigma-70-like"/>
</dbReference>
<protein>
    <recommendedName>
        <fullName evidence="6">RNA polymerase sigma factor</fullName>
    </recommendedName>
</protein>
<dbReference type="GO" id="GO:0006352">
    <property type="term" value="P:DNA-templated transcription initiation"/>
    <property type="evidence" value="ECO:0007669"/>
    <property type="project" value="InterPro"/>
</dbReference>
<evidence type="ECO:0000256" key="4">
    <source>
        <dbReference type="ARBA" id="ARBA00023125"/>
    </source>
</evidence>
<dbReference type="EMBL" id="PFGC01000011">
    <property type="protein sequence ID" value="PIW37312.1"/>
    <property type="molecule type" value="Genomic_DNA"/>
</dbReference>
<sequence>MDEELGRDYSDEQLAEMAAHDQRYFGCLIERYEQRLMRFICRLSDVSHEESEDILQEVFLKAYLNIRDFDTSLQFSSWIYRITRNEVISQFRKRKARPHGHAIDVGDEVIQALADTLDVSRETENKLLRGELIKVLDSIDKKYREVLVLQFFEERTYDEIADILRKPPGTVASLVSRAKKQARAAWEEIHHDTPL</sequence>
<dbReference type="SUPFAM" id="SSF88946">
    <property type="entry name" value="Sigma2 domain of RNA polymerase sigma factors"/>
    <property type="match status" value="1"/>
</dbReference>
<gene>
    <name evidence="9" type="ORF">COW24_00845</name>
</gene>
<keyword evidence="2 6" id="KW-0805">Transcription regulation</keyword>
<dbReference type="InterPro" id="IPR007627">
    <property type="entry name" value="RNA_pol_sigma70_r2"/>
</dbReference>
<evidence type="ECO:0000313" key="9">
    <source>
        <dbReference type="EMBL" id="PIW37312.1"/>
    </source>
</evidence>
<dbReference type="Gene3D" id="1.10.1740.10">
    <property type="match status" value="1"/>
</dbReference>
<dbReference type="Gene3D" id="1.10.10.10">
    <property type="entry name" value="Winged helix-like DNA-binding domain superfamily/Winged helix DNA-binding domain"/>
    <property type="match status" value="1"/>
</dbReference>
<dbReference type="GO" id="GO:0003677">
    <property type="term" value="F:DNA binding"/>
    <property type="evidence" value="ECO:0007669"/>
    <property type="project" value="UniProtKB-KW"/>
</dbReference>
<keyword evidence="4 6" id="KW-0238">DNA-binding</keyword>
<comment type="caution">
    <text evidence="9">The sequence shown here is derived from an EMBL/GenBank/DDBJ whole genome shotgun (WGS) entry which is preliminary data.</text>
</comment>
<reference evidence="9 10" key="1">
    <citation type="submission" date="2017-09" db="EMBL/GenBank/DDBJ databases">
        <title>Depth-based differentiation of microbial function through sediment-hosted aquifers and enrichment of novel symbionts in the deep terrestrial subsurface.</title>
        <authorList>
            <person name="Probst A.J."/>
            <person name="Ladd B."/>
            <person name="Jarett J.K."/>
            <person name="Geller-Mcgrath D.E."/>
            <person name="Sieber C.M."/>
            <person name="Emerson J.B."/>
            <person name="Anantharaman K."/>
            <person name="Thomas B.C."/>
            <person name="Malmstrom R."/>
            <person name="Stieglmeier M."/>
            <person name="Klingl A."/>
            <person name="Woyke T."/>
            <person name="Ryan C.M."/>
            <person name="Banfield J.F."/>
        </authorList>
    </citation>
    <scope>NUCLEOTIDE SEQUENCE [LARGE SCALE GENOMIC DNA]</scope>
    <source>
        <strain evidence="9">CG15_BIG_FIL_POST_REV_8_21_14_020_45_12</strain>
    </source>
</reference>
<accession>A0A2M7H507</accession>
<dbReference type="NCBIfam" id="TIGR02937">
    <property type="entry name" value="sigma70-ECF"/>
    <property type="match status" value="1"/>
</dbReference>
<evidence type="ECO:0000256" key="3">
    <source>
        <dbReference type="ARBA" id="ARBA00023082"/>
    </source>
</evidence>
<dbReference type="Pfam" id="PF08281">
    <property type="entry name" value="Sigma70_r4_2"/>
    <property type="match status" value="1"/>
</dbReference>
<evidence type="ECO:0000256" key="2">
    <source>
        <dbReference type="ARBA" id="ARBA00023015"/>
    </source>
</evidence>
<feature type="domain" description="RNA polymerase sigma-70 region 2" evidence="7">
    <location>
        <begin position="28"/>
        <end position="96"/>
    </location>
</feature>
<dbReference type="SUPFAM" id="SSF88659">
    <property type="entry name" value="Sigma3 and sigma4 domains of RNA polymerase sigma factors"/>
    <property type="match status" value="1"/>
</dbReference>
<dbReference type="InterPro" id="IPR014284">
    <property type="entry name" value="RNA_pol_sigma-70_dom"/>
</dbReference>
<name>A0A2M7H507_9BACT</name>
<dbReference type="Proteomes" id="UP000230292">
    <property type="component" value="Unassembled WGS sequence"/>
</dbReference>
<comment type="similarity">
    <text evidence="1 6">Belongs to the sigma-70 factor family. ECF subfamily.</text>
</comment>
<evidence type="ECO:0000259" key="7">
    <source>
        <dbReference type="Pfam" id="PF04542"/>
    </source>
</evidence>
<keyword evidence="5 6" id="KW-0804">Transcription</keyword>
<dbReference type="CDD" id="cd06171">
    <property type="entry name" value="Sigma70_r4"/>
    <property type="match status" value="1"/>
</dbReference>
<evidence type="ECO:0000313" key="10">
    <source>
        <dbReference type="Proteomes" id="UP000230292"/>
    </source>
</evidence>
<keyword evidence="3 6" id="KW-0731">Sigma factor</keyword>
<evidence type="ECO:0000256" key="1">
    <source>
        <dbReference type="ARBA" id="ARBA00010641"/>
    </source>
</evidence>
<evidence type="ECO:0000256" key="6">
    <source>
        <dbReference type="RuleBase" id="RU000716"/>
    </source>
</evidence>
<dbReference type="InterPro" id="IPR000838">
    <property type="entry name" value="RNA_pol_sigma70_ECF_CS"/>
</dbReference>